<dbReference type="InterPro" id="IPR055974">
    <property type="entry name" value="DUF7552"/>
</dbReference>
<reference evidence="2 3" key="1">
    <citation type="journal article" date="2019" name="Int. J. Syst. Evol. Microbiol.">
        <title>The Global Catalogue of Microorganisms (GCM) 10K type strain sequencing project: providing services to taxonomists for standard genome sequencing and annotation.</title>
        <authorList>
            <consortium name="The Broad Institute Genomics Platform"/>
            <consortium name="The Broad Institute Genome Sequencing Center for Infectious Disease"/>
            <person name="Wu L."/>
            <person name="Ma J."/>
        </authorList>
    </citation>
    <scope>NUCLEOTIDE SEQUENCE [LARGE SCALE GENOMIC DNA]</scope>
    <source>
        <strain evidence="2 3">JCM 17504</strain>
    </source>
</reference>
<evidence type="ECO:0000313" key="3">
    <source>
        <dbReference type="Proteomes" id="UP001501729"/>
    </source>
</evidence>
<dbReference type="Pfam" id="PF24422">
    <property type="entry name" value="DUF7552"/>
    <property type="match status" value="1"/>
</dbReference>
<evidence type="ECO:0000313" key="2">
    <source>
        <dbReference type="EMBL" id="GAA5041480.1"/>
    </source>
</evidence>
<dbReference type="RefSeq" id="WP_227775153.1">
    <property type="nucleotide sequence ID" value="NZ_BAABKX010000001.1"/>
</dbReference>
<dbReference type="EMBL" id="BAABKX010000001">
    <property type="protein sequence ID" value="GAA5041480.1"/>
    <property type="molecule type" value="Genomic_DNA"/>
</dbReference>
<organism evidence="2 3">
    <name type="scientific">Haladaptatus pallidirubidus</name>
    <dbReference type="NCBI Taxonomy" id="1008152"/>
    <lineage>
        <taxon>Archaea</taxon>
        <taxon>Methanobacteriati</taxon>
        <taxon>Methanobacteriota</taxon>
        <taxon>Stenosarchaea group</taxon>
        <taxon>Halobacteria</taxon>
        <taxon>Halobacteriales</taxon>
        <taxon>Haladaptataceae</taxon>
        <taxon>Haladaptatus</taxon>
    </lineage>
</organism>
<proteinExistence type="predicted"/>
<protein>
    <recommendedName>
        <fullName evidence="1">DUF7552 domain-containing protein</fullName>
    </recommendedName>
</protein>
<name>A0AAV3UC47_9EURY</name>
<dbReference type="AlphaFoldDB" id="A0AAV3UC47"/>
<sequence>MDDILRQTRKEIESLAVESGHGRFSVLCAETGECPMPITGKQFEAHDDASRAVQLARDYRDALREHDPEIPQYRFVVTEEPARPLQMAGVRERTSGTRANGLPQTQRSVTVASDGNGEWLTMDNAPLVHLARDCGPVGDDAVGRQLDSKL</sequence>
<keyword evidence="3" id="KW-1185">Reference proteome</keyword>
<feature type="domain" description="DUF7552" evidence="1">
    <location>
        <begin position="5"/>
        <end position="80"/>
    </location>
</feature>
<dbReference type="GeneID" id="68615066"/>
<dbReference type="Proteomes" id="UP001501729">
    <property type="component" value="Unassembled WGS sequence"/>
</dbReference>
<gene>
    <name evidence="2" type="ORF">GCM10025751_03740</name>
</gene>
<evidence type="ECO:0000259" key="1">
    <source>
        <dbReference type="Pfam" id="PF24422"/>
    </source>
</evidence>
<accession>A0AAV3UC47</accession>
<comment type="caution">
    <text evidence="2">The sequence shown here is derived from an EMBL/GenBank/DDBJ whole genome shotgun (WGS) entry which is preliminary data.</text>
</comment>